<accession>A0A3T0D728</accession>
<evidence type="ECO:0000313" key="2">
    <source>
        <dbReference type="EMBL" id="AZT90819.1"/>
    </source>
</evidence>
<dbReference type="InterPro" id="IPR025480">
    <property type="entry name" value="DUF4330"/>
</dbReference>
<feature type="transmembrane region" description="Helical" evidence="1">
    <location>
        <begin position="12"/>
        <end position="33"/>
    </location>
</feature>
<keyword evidence="1" id="KW-0812">Transmembrane</keyword>
<keyword evidence="1" id="KW-1133">Transmembrane helix</keyword>
<reference evidence="2 3" key="1">
    <citation type="submission" date="2018-12" db="EMBL/GenBank/DDBJ databases">
        <title>Genome sequence from the cellulolytic species, Caldicellulosiruptor changbaiensis.</title>
        <authorList>
            <person name="Blumer-Schuette S.E."/>
            <person name="Mendoza C."/>
        </authorList>
    </citation>
    <scope>NUCLEOTIDE SEQUENCE [LARGE SCALE GENOMIC DNA]</scope>
    <source>
        <strain evidence="2 3">CBS-Z</strain>
    </source>
</reference>
<evidence type="ECO:0000256" key="1">
    <source>
        <dbReference type="SAM" id="Phobius"/>
    </source>
</evidence>
<dbReference type="KEGG" id="ccha:ELD05_09295"/>
<dbReference type="EMBL" id="CP034791">
    <property type="protein sequence ID" value="AZT90819.1"/>
    <property type="molecule type" value="Genomic_DNA"/>
</dbReference>
<organism evidence="2 3">
    <name type="scientific">Caldicellulosiruptor changbaiensis</name>
    <dbReference type="NCBI Taxonomy" id="1222016"/>
    <lineage>
        <taxon>Bacteria</taxon>
        <taxon>Bacillati</taxon>
        <taxon>Bacillota</taxon>
        <taxon>Bacillota incertae sedis</taxon>
        <taxon>Caldicellulosiruptorales</taxon>
        <taxon>Caldicellulosiruptoraceae</taxon>
        <taxon>Caldicellulosiruptor</taxon>
    </lineage>
</organism>
<dbReference type="AlphaFoldDB" id="A0A3T0D728"/>
<evidence type="ECO:0000313" key="3">
    <source>
        <dbReference type="Proteomes" id="UP000282930"/>
    </source>
</evidence>
<keyword evidence="1" id="KW-0472">Membrane</keyword>
<dbReference type="RefSeq" id="WP_127352202.1">
    <property type="nucleotide sequence ID" value="NZ_CP034791.1"/>
</dbReference>
<keyword evidence="3" id="KW-1185">Reference proteome</keyword>
<dbReference type="Pfam" id="PF14221">
    <property type="entry name" value="DUF4330"/>
    <property type="match status" value="1"/>
</dbReference>
<dbReference type="Proteomes" id="UP000282930">
    <property type="component" value="Chromosome"/>
</dbReference>
<proteinExistence type="predicted"/>
<protein>
    <submittedName>
        <fullName evidence="2">DUF4330 domain-containing protein</fullName>
    </submittedName>
</protein>
<name>A0A3T0D728_9FIRM</name>
<gene>
    <name evidence="2" type="ORF">ELD05_09295</name>
</gene>
<sequence>MKIVDQKGRLFGIINIVDLILIVLIAAIAWVGFVKISSHGKASENASQDEFVEIKYGEAIINVKIPLVDPVMAESLHKNDFLVSGNTLTKSYIRDVQIKEGVYERTSQEGKVVVATHPYKKDVYVTIYGYVTLEGATIKLDKQTVRVGKTFYVKTKTTELVGVVTGVKIVKE</sequence>